<gene>
    <name evidence="5" type="ORF">DCM83_30050</name>
</gene>
<dbReference type="SUPFAM" id="SSF55447">
    <property type="entry name" value="CO dehydrogenase flavoprotein C-terminal domain-like"/>
    <property type="match status" value="1"/>
</dbReference>
<evidence type="ECO:0000313" key="6">
    <source>
        <dbReference type="Proteomes" id="UP001058872"/>
    </source>
</evidence>
<dbReference type="AlphaFoldDB" id="A0AAE9STY7"/>
<dbReference type="Gene3D" id="3.30.465.10">
    <property type="match status" value="1"/>
</dbReference>
<evidence type="ECO:0000259" key="4">
    <source>
        <dbReference type="PROSITE" id="PS51387"/>
    </source>
</evidence>
<dbReference type="Gene3D" id="3.30.43.10">
    <property type="entry name" value="Uridine Diphospho-n-acetylenolpyruvylglucosamine Reductase, domain 2"/>
    <property type="match status" value="1"/>
</dbReference>
<feature type="domain" description="FAD-binding PCMH-type" evidence="4">
    <location>
        <begin position="1"/>
        <end position="177"/>
    </location>
</feature>
<dbReference type="Proteomes" id="UP001058872">
    <property type="component" value="Chromosome"/>
</dbReference>
<dbReference type="InterPro" id="IPR036318">
    <property type="entry name" value="FAD-bd_PCMH-like_sf"/>
</dbReference>
<reference evidence="5" key="1">
    <citation type="submission" date="2018-04" db="EMBL/GenBank/DDBJ databases">
        <title>Genomes of Endosymbiotic and Endophytic Bradyrhizobium Publication status.</title>
        <authorList>
            <person name="Guha S."/>
            <person name="Jorrin B."/>
            <person name="Sarkar M."/>
            <person name="Poole P.S."/>
            <person name="DasGupta M."/>
        </authorList>
    </citation>
    <scope>NUCLEOTIDE SEQUENCE</scope>
    <source>
        <strain evidence="5">WBOS16</strain>
    </source>
</reference>
<dbReference type="Pfam" id="PF00941">
    <property type="entry name" value="FAD_binding_5"/>
    <property type="match status" value="1"/>
</dbReference>
<keyword evidence="2" id="KW-0274">FAD</keyword>
<keyword evidence="3" id="KW-0560">Oxidoreductase</keyword>
<name>A0AAE9STY7_9BRAD</name>
<dbReference type="Gene3D" id="3.30.390.50">
    <property type="entry name" value="CO dehydrogenase flavoprotein, C-terminal domain"/>
    <property type="match status" value="1"/>
</dbReference>
<dbReference type="EMBL" id="CP028989">
    <property type="protein sequence ID" value="UUO69042.1"/>
    <property type="molecule type" value="Genomic_DNA"/>
</dbReference>
<sequence length="270" mass="29265">MKPAAFDYLRAESVSDVLEGLAQQGGDARVLAGGQSLMAMLNMRLARPKLLIDIMRLEELRRIERTKDTIVIGAGVRQADLLAWSDLAEALPLVALALPWVGHMQTRSRGTICGSLAHADPSAEMPLALVALGGEVLLRSVKRRRRVAAKDFFAGMMLTARADDELIEGISLPVKGSRVAFREVARRHGDFAIVACAAMETSSGVRLAVGGVADVPTARDWPRLEGSALDDALNAFAYELGARDDVHATARYRRDLVRMIGRDLIGEVLQ</sequence>
<dbReference type="GO" id="GO:0071949">
    <property type="term" value="F:FAD binding"/>
    <property type="evidence" value="ECO:0007669"/>
    <property type="project" value="InterPro"/>
</dbReference>
<dbReference type="InterPro" id="IPR002346">
    <property type="entry name" value="Mopterin_DH_FAD-bd"/>
</dbReference>
<dbReference type="InterPro" id="IPR016167">
    <property type="entry name" value="FAD-bd_PCMH_sub1"/>
</dbReference>
<dbReference type="RefSeq" id="WP_257175882.1">
    <property type="nucleotide sequence ID" value="NZ_CP028989.1"/>
</dbReference>
<dbReference type="SMART" id="SM01092">
    <property type="entry name" value="CO_deh_flav_C"/>
    <property type="match status" value="1"/>
</dbReference>
<evidence type="ECO:0000256" key="1">
    <source>
        <dbReference type="ARBA" id="ARBA00022630"/>
    </source>
</evidence>
<dbReference type="GO" id="GO:0016491">
    <property type="term" value="F:oxidoreductase activity"/>
    <property type="evidence" value="ECO:0007669"/>
    <property type="project" value="UniProtKB-KW"/>
</dbReference>
<keyword evidence="1" id="KW-0285">Flavoprotein</keyword>
<dbReference type="InterPro" id="IPR036683">
    <property type="entry name" value="CO_DH_flav_C_dom_sf"/>
</dbReference>
<dbReference type="PROSITE" id="PS51387">
    <property type="entry name" value="FAD_PCMH"/>
    <property type="match status" value="1"/>
</dbReference>
<proteinExistence type="predicted"/>
<dbReference type="InterPro" id="IPR005107">
    <property type="entry name" value="CO_DH_flav_C"/>
</dbReference>
<evidence type="ECO:0000256" key="2">
    <source>
        <dbReference type="ARBA" id="ARBA00022827"/>
    </source>
</evidence>
<dbReference type="PANTHER" id="PTHR42659">
    <property type="entry name" value="XANTHINE DEHYDROGENASE SUBUNIT C-RELATED"/>
    <property type="match status" value="1"/>
</dbReference>
<dbReference type="SUPFAM" id="SSF56176">
    <property type="entry name" value="FAD-binding/transporter-associated domain-like"/>
    <property type="match status" value="1"/>
</dbReference>
<evidence type="ECO:0000313" key="5">
    <source>
        <dbReference type="EMBL" id="UUO69042.1"/>
    </source>
</evidence>
<dbReference type="Pfam" id="PF03450">
    <property type="entry name" value="CO_deh_flav_C"/>
    <property type="match status" value="1"/>
</dbReference>
<accession>A0AAE9STY7</accession>
<evidence type="ECO:0000256" key="3">
    <source>
        <dbReference type="ARBA" id="ARBA00023002"/>
    </source>
</evidence>
<organism evidence="5 6">
    <name type="scientific">Bradyrhizobium betae</name>
    <dbReference type="NCBI Taxonomy" id="244734"/>
    <lineage>
        <taxon>Bacteria</taxon>
        <taxon>Pseudomonadati</taxon>
        <taxon>Pseudomonadota</taxon>
        <taxon>Alphaproteobacteria</taxon>
        <taxon>Hyphomicrobiales</taxon>
        <taxon>Nitrobacteraceae</taxon>
        <taxon>Bradyrhizobium</taxon>
    </lineage>
</organism>
<dbReference type="PANTHER" id="PTHR42659:SF2">
    <property type="entry name" value="XANTHINE DEHYDROGENASE SUBUNIT C-RELATED"/>
    <property type="match status" value="1"/>
</dbReference>
<dbReference type="InterPro" id="IPR016166">
    <property type="entry name" value="FAD-bd_PCMH"/>
</dbReference>
<dbReference type="InterPro" id="IPR016169">
    <property type="entry name" value="FAD-bd_PCMH_sub2"/>
</dbReference>
<protein>
    <submittedName>
        <fullName evidence="5">Carbon monoxide dehydrogenase</fullName>
    </submittedName>
</protein>
<dbReference type="InterPro" id="IPR051312">
    <property type="entry name" value="Diverse_Substr_Oxidored"/>
</dbReference>